<evidence type="ECO:0000313" key="6">
    <source>
        <dbReference type="Proteomes" id="UP000319213"/>
    </source>
</evidence>
<dbReference type="Proteomes" id="UP000319213">
    <property type="component" value="Unassembled WGS sequence"/>
</dbReference>
<dbReference type="EMBL" id="VFPQ01000001">
    <property type="protein sequence ID" value="TQM75844.1"/>
    <property type="molecule type" value="Genomic_DNA"/>
</dbReference>
<sequence length="442" mass="45669">MYAQAYDPLADLRTPDAPEFDVFLAGTVFLDIVFTGLPHMPAAGTEVWAEGMGSCPGGIANLAIATSRLGLRTSLAAAFGDDDYGDFCWRTLAEQEHVDLSRSRRFEHWHSPVTVSMAVDRDRCMVTHGHPPPMPTSEMIGTPPRSRAVIVALSLEEPLGAPGPDGSCGWAELARRQGALIFADVGWDPSGTWSPTLLDQLAYCHAFMPNAVEAMAYTGTDSPRDALYALADRVPLAVVTDGPNGAMAIDSSTGEEAYVPAPRVTALDPTGAGDVFGAGIVLGTLCGWPLTDRLAFAELCAALAVQEFGGSLAAPGWGDIADWWHEVRAAAGRGRAYNDLLARRYAFLDRLVPTVPVGAVRRAAATIARNADVGKAAQPPEPPGAKPSGTAEAANPGGDAAGAPATDGTAAAAGTGDASPQPEAPTGAPSGSPGPRPTPPSA</sequence>
<protein>
    <submittedName>
        <fullName evidence="5">Sugar/nucleoside kinase (Ribokinase family)</fullName>
    </submittedName>
</protein>
<name>A0A543IZ37_9ACTN</name>
<keyword evidence="6" id="KW-1185">Reference proteome</keyword>
<dbReference type="Pfam" id="PF00294">
    <property type="entry name" value="PfkB"/>
    <property type="match status" value="1"/>
</dbReference>
<dbReference type="PROSITE" id="PS00584">
    <property type="entry name" value="PFKB_KINASES_2"/>
    <property type="match status" value="1"/>
</dbReference>
<evidence type="ECO:0000256" key="3">
    <source>
        <dbReference type="SAM" id="MobiDB-lite"/>
    </source>
</evidence>
<dbReference type="InterPro" id="IPR011611">
    <property type="entry name" value="PfkB_dom"/>
</dbReference>
<accession>A0A543IZ37</accession>
<evidence type="ECO:0000259" key="4">
    <source>
        <dbReference type="Pfam" id="PF00294"/>
    </source>
</evidence>
<dbReference type="AlphaFoldDB" id="A0A543IZ37"/>
<keyword evidence="2 5" id="KW-0418">Kinase</keyword>
<feature type="domain" description="Carbohydrate kinase PfkB" evidence="4">
    <location>
        <begin position="56"/>
        <end position="312"/>
    </location>
</feature>
<evidence type="ECO:0000256" key="2">
    <source>
        <dbReference type="ARBA" id="ARBA00022777"/>
    </source>
</evidence>
<feature type="compositionally biased region" description="Low complexity" evidence="3">
    <location>
        <begin position="390"/>
        <end position="431"/>
    </location>
</feature>
<feature type="compositionally biased region" description="Pro residues" evidence="3">
    <location>
        <begin position="432"/>
        <end position="442"/>
    </location>
</feature>
<organism evidence="5 6">
    <name type="scientific">Thermopolyspora flexuosa</name>
    <dbReference type="NCBI Taxonomy" id="103836"/>
    <lineage>
        <taxon>Bacteria</taxon>
        <taxon>Bacillati</taxon>
        <taxon>Actinomycetota</taxon>
        <taxon>Actinomycetes</taxon>
        <taxon>Streptosporangiales</taxon>
        <taxon>Streptosporangiaceae</taxon>
        <taxon>Thermopolyspora</taxon>
    </lineage>
</organism>
<dbReference type="InterPro" id="IPR052562">
    <property type="entry name" value="Ketohexokinase-related"/>
</dbReference>
<proteinExistence type="predicted"/>
<dbReference type="PANTHER" id="PTHR42774:SF3">
    <property type="entry name" value="KETOHEXOKINASE"/>
    <property type="match status" value="1"/>
</dbReference>
<dbReference type="SUPFAM" id="SSF53613">
    <property type="entry name" value="Ribokinase-like"/>
    <property type="match status" value="1"/>
</dbReference>
<dbReference type="PANTHER" id="PTHR42774">
    <property type="entry name" value="PHOSPHOTRANSFERASE SYSTEM TRANSPORT PROTEIN"/>
    <property type="match status" value="1"/>
</dbReference>
<dbReference type="GO" id="GO:0016301">
    <property type="term" value="F:kinase activity"/>
    <property type="evidence" value="ECO:0007669"/>
    <property type="project" value="UniProtKB-KW"/>
</dbReference>
<evidence type="ECO:0000256" key="1">
    <source>
        <dbReference type="ARBA" id="ARBA00022679"/>
    </source>
</evidence>
<comment type="caution">
    <text evidence="5">The sequence shown here is derived from an EMBL/GenBank/DDBJ whole genome shotgun (WGS) entry which is preliminary data.</text>
</comment>
<keyword evidence="1" id="KW-0808">Transferase</keyword>
<dbReference type="RefSeq" id="WP_229788269.1">
    <property type="nucleotide sequence ID" value="NZ_BMPV01000001.1"/>
</dbReference>
<evidence type="ECO:0000313" key="5">
    <source>
        <dbReference type="EMBL" id="TQM75844.1"/>
    </source>
</evidence>
<feature type="region of interest" description="Disordered" evidence="3">
    <location>
        <begin position="371"/>
        <end position="442"/>
    </location>
</feature>
<dbReference type="CDD" id="cd01942">
    <property type="entry name" value="ribokinase_group_A"/>
    <property type="match status" value="1"/>
</dbReference>
<dbReference type="InterPro" id="IPR002173">
    <property type="entry name" value="Carboh/pur_kinase_PfkB_CS"/>
</dbReference>
<dbReference type="InterPro" id="IPR029056">
    <property type="entry name" value="Ribokinase-like"/>
</dbReference>
<dbReference type="Gene3D" id="3.40.1190.20">
    <property type="match status" value="1"/>
</dbReference>
<reference evidence="5 6" key="1">
    <citation type="submission" date="2019-06" db="EMBL/GenBank/DDBJ databases">
        <title>Sequencing the genomes of 1000 actinobacteria strains.</title>
        <authorList>
            <person name="Klenk H.-P."/>
        </authorList>
    </citation>
    <scope>NUCLEOTIDE SEQUENCE [LARGE SCALE GENOMIC DNA]</scope>
    <source>
        <strain evidence="5 6">DSM 43186</strain>
    </source>
</reference>
<gene>
    <name evidence="5" type="ORF">FHX40_2566</name>
</gene>